<dbReference type="InterPro" id="IPR040452">
    <property type="entry name" value="SfsA_C"/>
</dbReference>
<evidence type="ECO:0000313" key="4">
    <source>
        <dbReference type="EMBL" id="QCT06307.1"/>
    </source>
</evidence>
<dbReference type="Proteomes" id="UP000301475">
    <property type="component" value="Chromosome"/>
</dbReference>
<evidence type="ECO:0000313" key="5">
    <source>
        <dbReference type="Proteomes" id="UP000301475"/>
    </source>
</evidence>
<dbReference type="CDD" id="cd22359">
    <property type="entry name" value="SfsA-like_bacterial"/>
    <property type="match status" value="1"/>
</dbReference>
<dbReference type="AlphaFoldDB" id="A0A4P8XU00"/>
<feature type="domain" description="SfsA N-terminal OB" evidence="3">
    <location>
        <begin position="12"/>
        <end position="76"/>
    </location>
</feature>
<accession>A0A4P8XU00</accession>
<sequence length="226" mass="26089">MKYNRIFKGTFLKRPNRFIAYVNINGNEEVVHVKNTGRCRELLTNNATVLCEKSDNPNRKTQYDLVAVYKGDRLINMDSQAPNKVFYEYLQSGKFRDNLTYIKPEYKYGSSRIDFYCESNEEKFLIEVKGVTLENDGVVSFPDAPTERGIKHIEELIKAKEQGYNTVIAFVIQMDNVKYFTPNNVTHKAFGDALIKAYNCGVEILCLDCNVTEESLKIKDKVDYKL</sequence>
<dbReference type="RefSeq" id="WP_138156392.1">
    <property type="nucleotide sequence ID" value="NZ_CP039381.1"/>
</dbReference>
<feature type="domain" description="Sugar fermentation stimulation protein C-terminal" evidence="2">
    <location>
        <begin position="80"/>
        <end position="214"/>
    </location>
</feature>
<dbReference type="InterPro" id="IPR041465">
    <property type="entry name" value="SfsA_N"/>
</dbReference>
<name>A0A4P8XU00_9FIRM</name>
<dbReference type="Gene3D" id="2.40.50.580">
    <property type="match status" value="1"/>
</dbReference>
<dbReference type="HAMAP" id="MF_00095">
    <property type="entry name" value="SfsA"/>
    <property type="match status" value="1"/>
</dbReference>
<evidence type="ECO:0000259" key="2">
    <source>
        <dbReference type="Pfam" id="PF03749"/>
    </source>
</evidence>
<dbReference type="PANTHER" id="PTHR30545">
    <property type="entry name" value="SUGAR FERMENTATION STIMULATION PROTEIN A"/>
    <property type="match status" value="1"/>
</dbReference>
<dbReference type="InterPro" id="IPR005224">
    <property type="entry name" value="SfsA"/>
</dbReference>
<dbReference type="FunFam" id="2.40.50.580:FF:000002">
    <property type="entry name" value="Sugar fermentation stimulation protein homolog"/>
    <property type="match status" value="1"/>
</dbReference>
<reference evidence="4 5" key="1">
    <citation type="submission" date="2019-04" db="EMBL/GenBank/DDBJ databases">
        <authorList>
            <person name="Embree M."/>
            <person name="Gaffney J.R."/>
        </authorList>
    </citation>
    <scope>NUCLEOTIDE SEQUENCE [LARGE SCALE GENOMIC DNA]</scope>
    <source>
        <strain evidence="4 5">JE7A12</strain>
    </source>
</reference>
<dbReference type="PANTHER" id="PTHR30545:SF2">
    <property type="entry name" value="SUGAR FERMENTATION STIMULATION PROTEIN A"/>
    <property type="match status" value="1"/>
</dbReference>
<dbReference type="Pfam" id="PF03749">
    <property type="entry name" value="SfsA"/>
    <property type="match status" value="1"/>
</dbReference>
<dbReference type="GO" id="GO:0003677">
    <property type="term" value="F:DNA binding"/>
    <property type="evidence" value="ECO:0007669"/>
    <property type="project" value="InterPro"/>
</dbReference>
<comment type="similarity">
    <text evidence="1">Belongs to the SfsA family.</text>
</comment>
<proteinExistence type="inferred from homology"/>
<evidence type="ECO:0000256" key="1">
    <source>
        <dbReference type="HAMAP-Rule" id="MF_00095"/>
    </source>
</evidence>
<protein>
    <recommendedName>
        <fullName evidence="1">Sugar fermentation stimulation protein homolog</fullName>
    </recommendedName>
</protein>
<dbReference type="NCBIfam" id="TIGR00230">
    <property type="entry name" value="sfsA"/>
    <property type="match status" value="1"/>
</dbReference>
<gene>
    <name evidence="1 4" type="primary">sfsA</name>
    <name evidence="4" type="ORF">E5Z56_02580</name>
</gene>
<dbReference type="Pfam" id="PF17746">
    <property type="entry name" value="SfsA_N"/>
    <property type="match status" value="1"/>
</dbReference>
<keyword evidence="5" id="KW-1185">Reference proteome</keyword>
<dbReference type="OrthoDB" id="9802365at2"/>
<organism evidence="4 5">
    <name type="scientific">Ruminococcus bovis</name>
    <dbReference type="NCBI Taxonomy" id="2564099"/>
    <lineage>
        <taxon>Bacteria</taxon>
        <taxon>Bacillati</taxon>
        <taxon>Bacillota</taxon>
        <taxon>Clostridia</taxon>
        <taxon>Eubacteriales</taxon>
        <taxon>Oscillospiraceae</taxon>
        <taxon>Ruminococcus</taxon>
    </lineage>
</organism>
<dbReference type="KEGG" id="ruj:E5Z56_02580"/>
<dbReference type="EMBL" id="CP039381">
    <property type="protein sequence ID" value="QCT06307.1"/>
    <property type="molecule type" value="Genomic_DNA"/>
</dbReference>
<evidence type="ECO:0000259" key="3">
    <source>
        <dbReference type="Pfam" id="PF17746"/>
    </source>
</evidence>
<dbReference type="Gene3D" id="3.40.1350.60">
    <property type="match status" value="1"/>
</dbReference>